<sequence>MSDQLDRRYGRIDPRTPDEPMAFTFGEFTRGAFGAWGWFLLLAVPALLLYLGLSGSSGLGALPLALIFGWPLYVLPASIAALLAGAPPAWLLGWSLRRVGSASAHVVAFGVYGTVLGIAMTWATFAVLWPSTSSAALAAMTMPAAPFVAASAISVALGRHGAILRTRPAPITPPADEITEAAADG</sequence>
<feature type="transmembrane region" description="Helical" evidence="1">
    <location>
        <begin position="106"/>
        <end position="129"/>
    </location>
</feature>
<proteinExistence type="predicted"/>
<accession>A0A5C1YIN2</accession>
<protein>
    <submittedName>
        <fullName evidence="2">Uncharacterized protein</fullName>
    </submittedName>
</protein>
<feature type="transmembrane region" description="Helical" evidence="1">
    <location>
        <begin position="73"/>
        <end position="94"/>
    </location>
</feature>
<keyword evidence="1" id="KW-0472">Membrane</keyword>
<evidence type="ECO:0000256" key="1">
    <source>
        <dbReference type="SAM" id="Phobius"/>
    </source>
</evidence>
<dbReference type="EMBL" id="CP043505">
    <property type="protein sequence ID" value="QEO15833.1"/>
    <property type="molecule type" value="Genomic_DNA"/>
</dbReference>
<feature type="transmembrane region" description="Helical" evidence="1">
    <location>
        <begin position="135"/>
        <end position="157"/>
    </location>
</feature>
<keyword evidence="3" id="KW-1185">Reference proteome</keyword>
<dbReference type="RefSeq" id="WP_149161846.1">
    <property type="nucleotide sequence ID" value="NZ_CP043505.1"/>
</dbReference>
<reference evidence="2 3" key="1">
    <citation type="submission" date="2019-09" db="EMBL/GenBank/DDBJ databases">
        <title>Genome sequencing of strain KACC 19306.</title>
        <authorList>
            <person name="Heo J."/>
            <person name="Kim S.-J."/>
            <person name="Kim J.-S."/>
            <person name="Hong S.-B."/>
            <person name="Kwon S.-W."/>
        </authorList>
    </citation>
    <scope>NUCLEOTIDE SEQUENCE [LARGE SCALE GENOMIC DNA]</scope>
    <source>
        <strain evidence="2 3">KACC 19306</strain>
    </source>
</reference>
<feature type="transmembrane region" description="Helical" evidence="1">
    <location>
        <begin position="33"/>
        <end position="53"/>
    </location>
</feature>
<evidence type="ECO:0000313" key="2">
    <source>
        <dbReference type="EMBL" id="QEO15833.1"/>
    </source>
</evidence>
<keyword evidence="1" id="KW-1133">Transmembrane helix</keyword>
<dbReference type="KEGG" id="ail:FLP10_16450"/>
<keyword evidence="1" id="KW-0812">Transmembrane</keyword>
<dbReference type="OrthoDB" id="5008067at2"/>
<dbReference type="AlphaFoldDB" id="A0A5C1YIN2"/>
<dbReference type="Proteomes" id="UP000324678">
    <property type="component" value="Chromosome"/>
</dbReference>
<evidence type="ECO:0000313" key="3">
    <source>
        <dbReference type="Proteomes" id="UP000324678"/>
    </source>
</evidence>
<organism evidence="2 3">
    <name type="scientific">Agromyces intestinalis</name>
    <dbReference type="NCBI Taxonomy" id="2592652"/>
    <lineage>
        <taxon>Bacteria</taxon>
        <taxon>Bacillati</taxon>
        <taxon>Actinomycetota</taxon>
        <taxon>Actinomycetes</taxon>
        <taxon>Micrococcales</taxon>
        <taxon>Microbacteriaceae</taxon>
        <taxon>Agromyces</taxon>
    </lineage>
</organism>
<gene>
    <name evidence="2" type="ORF">FLP10_16450</name>
</gene>
<name>A0A5C1YIN2_9MICO</name>